<reference evidence="3" key="2">
    <citation type="journal article" date="2007" name="PLoS Biol.">
        <title>Survey sequencing and comparative analysis of the elephant shark (Callorhinchus milii) genome.</title>
        <authorList>
            <person name="Venkatesh B."/>
            <person name="Kirkness E.F."/>
            <person name="Loh Y.H."/>
            <person name="Halpern A.L."/>
            <person name="Lee A.P."/>
            <person name="Johnson J."/>
            <person name="Dandona N."/>
            <person name="Viswanathan L.D."/>
            <person name="Tay A."/>
            <person name="Venter J.C."/>
            <person name="Strausberg R.L."/>
            <person name="Brenner S."/>
        </authorList>
    </citation>
    <scope>NUCLEOTIDE SEQUENCE [LARGE SCALE GENOMIC DNA]</scope>
</reference>
<reference evidence="3" key="3">
    <citation type="journal article" date="2014" name="Nature">
        <title>Elephant shark genome provides unique insights into gnathostome evolution.</title>
        <authorList>
            <consortium name="International Elephant Shark Genome Sequencing Consortium"/>
            <person name="Venkatesh B."/>
            <person name="Lee A.P."/>
            <person name="Ravi V."/>
            <person name="Maurya A.K."/>
            <person name="Lian M.M."/>
            <person name="Swann J.B."/>
            <person name="Ohta Y."/>
            <person name="Flajnik M.F."/>
            <person name="Sutoh Y."/>
            <person name="Kasahara M."/>
            <person name="Hoon S."/>
            <person name="Gangu V."/>
            <person name="Roy S.W."/>
            <person name="Irimia M."/>
            <person name="Korzh V."/>
            <person name="Kondrychyn I."/>
            <person name="Lim Z.W."/>
            <person name="Tay B.H."/>
            <person name="Tohari S."/>
            <person name="Kong K.W."/>
            <person name="Ho S."/>
            <person name="Lorente-Galdos B."/>
            <person name="Quilez J."/>
            <person name="Marques-Bonet T."/>
            <person name="Raney B.J."/>
            <person name="Ingham P.W."/>
            <person name="Tay A."/>
            <person name="Hillier L.W."/>
            <person name="Minx P."/>
            <person name="Boehm T."/>
            <person name="Wilson R.K."/>
            <person name="Brenner S."/>
            <person name="Warren W.C."/>
        </authorList>
    </citation>
    <scope>NUCLEOTIDE SEQUENCE [LARGE SCALE GENOMIC DNA]</scope>
</reference>
<evidence type="ECO:0000313" key="2">
    <source>
        <dbReference type="Ensembl" id="ENSCMIP00000016127.1"/>
    </source>
</evidence>
<dbReference type="GeneTree" id="ENSGT01120000271992"/>
<dbReference type="AlphaFoldDB" id="A0A4W3HM11"/>
<feature type="compositionally biased region" description="Basic and acidic residues" evidence="1">
    <location>
        <begin position="8"/>
        <end position="20"/>
    </location>
</feature>
<evidence type="ECO:0000313" key="3">
    <source>
        <dbReference type="Proteomes" id="UP000314986"/>
    </source>
</evidence>
<dbReference type="Proteomes" id="UP000314986">
    <property type="component" value="Unassembled WGS sequence"/>
</dbReference>
<reference evidence="2" key="5">
    <citation type="submission" date="2025-09" db="UniProtKB">
        <authorList>
            <consortium name="Ensembl"/>
        </authorList>
    </citation>
    <scope>IDENTIFICATION</scope>
</reference>
<proteinExistence type="predicted"/>
<feature type="region of interest" description="Disordered" evidence="1">
    <location>
        <begin position="56"/>
        <end position="101"/>
    </location>
</feature>
<dbReference type="InParanoid" id="A0A4W3HM11"/>
<dbReference type="STRING" id="7868.ENSCMIP00000016127"/>
<reference evidence="3" key="1">
    <citation type="journal article" date="2006" name="Science">
        <title>Ancient noncoding elements conserved in the human genome.</title>
        <authorList>
            <person name="Venkatesh B."/>
            <person name="Kirkness E.F."/>
            <person name="Loh Y.H."/>
            <person name="Halpern A.L."/>
            <person name="Lee A.P."/>
            <person name="Johnson J."/>
            <person name="Dandona N."/>
            <person name="Viswanathan L.D."/>
            <person name="Tay A."/>
            <person name="Venter J.C."/>
            <person name="Strausberg R.L."/>
            <person name="Brenner S."/>
        </authorList>
    </citation>
    <scope>NUCLEOTIDE SEQUENCE [LARGE SCALE GENOMIC DNA]</scope>
</reference>
<name>A0A4W3HM11_CALMI</name>
<protein>
    <submittedName>
        <fullName evidence="2">Uncharacterized protein</fullName>
    </submittedName>
</protein>
<sequence>MAQVYQRGRGDKDQLEAPEPDVRHGEVVIVAHVLATGLQSITHKVRLLISPHTLCRHHENHDPEDEDDRKPDLPNACGVPVDTSKDKMQLTPIHLLSSVKP</sequence>
<accession>A0A4W3HM11</accession>
<evidence type="ECO:0000256" key="1">
    <source>
        <dbReference type="SAM" id="MobiDB-lite"/>
    </source>
</evidence>
<feature type="region of interest" description="Disordered" evidence="1">
    <location>
        <begin position="1"/>
        <end position="20"/>
    </location>
</feature>
<dbReference type="Ensembl" id="ENSCMIT00000016456.1">
    <property type="protein sequence ID" value="ENSCMIP00000016127.1"/>
    <property type="gene ID" value="ENSCMIG00000007809.1"/>
</dbReference>
<dbReference type="OMA" id="CSGENKA"/>
<organism evidence="2 3">
    <name type="scientific">Callorhinchus milii</name>
    <name type="common">Ghost shark</name>
    <dbReference type="NCBI Taxonomy" id="7868"/>
    <lineage>
        <taxon>Eukaryota</taxon>
        <taxon>Metazoa</taxon>
        <taxon>Chordata</taxon>
        <taxon>Craniata</taxon>
        <taxon>Vertebrata</taxon>
        <taxon>Chondrichthyes</taxon>
        <taxon>Holocephali</taxon>
        <taxon>Chimaeriformes</taxon>
        <taxon>Callorhinchidae</taxon>
        <taxon>Callorhinchus</taxon>
    </lineage>
</organism>
<keyword evidence="3" id="KW-1185">Reference proteome</keyword>
<reference evidence="2" key="4">
    <citation type="submission" date="2025-08" db="UniProtKB">
        <authorList>
            <consortium name="Ensembl"/>
        </authorList>
    </citation>
    <scope>IDENTIFICATION</scope>
</reference>